<evidence type="ECO:0000259" key="2">
    <source>
        <dbReference type="Pfam" id="PF08450"/>
    </source>
</evidence>
<dbReference type="InterPro" id="IPR051262">
    <property type="entry name" value="SMP-30/CGR1_Lactonase"/>
</dbReference>
<name>A0A0C1IWY3_9BACT</name>
<organism evidence="3 4">
    <name type="scientific">Flavihumibacter solisilvae</name>
    <dbReference type="NCBI Taxonomy" id="1349421"/>
    <lineage>
        <taxon>Bacteria</taxon>
        <taxon>Pseudomonadati</taxon>
        <taxon>Bacteroidota</taxon>
        <taxon>Chitinophagia</taxon>
        <taxon>Chitinophagales</taxon>
        <taxon>Chitinophagaceae</taxon>
        <taxon>Flavihumibacter</taxon>
    </lineage>
</organism>
<evidence type="ECO:0000256" key="1">
    <source>
        <dbReference type="ARBA" id="ARBA00022801"/>
    </source>
</evidence>
<dbReference type="Pfam" id="PF08450">
    <property type="entry name" value="SGL"/>
    <property type="match status" value="1"/>
</dbReference>
<dbReference type="PANTHER" id="PTHR47572:SF4">
    <property type="entry name" value="LACTONASE DRP35"/>
    <property type="match status" value="1"/>
</dbReference>
<dbReference type="InterPro" id="IPR011042">
    <property type="entry name" value="6-blade_b-propeller_TolB-like"/>
</dbReference>
<dbReference type="Proteomes" id="UP000031408">
    <property type="component" value="Unassembled WGS sequence"/>
</dbReference>
<keyword evidence="1" id="KW-0378">Hydrolase</keyword>
<dbReference type="InterPro" id="IPR013658">
    <property type="entry name" value="SGL"/>
</dbReference>
<keyword evidence="4" id="KW-1185">Reference proteome</keyword>
<sequence length="331" mass="36580">MKYLTILIVIITCMNSCKPKEKQSIGTLERIDPALDAIIDNEARAEIIAEGFDWSEGPVWIESMKTLLFSDVPQNTIYQWKEGEEHKVYLKPSGYTGQIQRGGETGSNGLLLNKKGQLVMCQHGDRRLAVMNAPLDAPAPDFISLADQYNGKKFDSPNDVAQRSNGDYYFTDPPYGLEKYIDDPLKAAPYQGVYRVTEGGVVSLLIDSIPRPNGIAFLGDNTLIVANSESERAIWYAYDIAADNSLTNARIFYDATEAAKTDKGGPDGFKVDKHGNVFASGPGGIWIFDKNAKVLGKLKIPVPVSNCALADDDKTLYITADMYVLKFRMKK</sequence>
<dbReference type="STRING" id="1349421.OI18_08815"/>
<dbReference type="GO" id="GO:0016787">
    <property type="term" value="F:hydrolase activity"/>
    <property type="evidence" value="ECO:0007669"/>
    <property type="project" value="UniProtKB-KW"/>
</dbReference>
<feature type="domain" description="SMP-30/Gluconolactonase/LRE-like region" evidence="2">
    <location>
        <begin position="54"/>
        <end position="320"/>
    </location>
</feature>
<dbReference type="EMBL" id="JSVC01000009">
    <property type="protein sequence ID" value="KIC94979.1"/>
    <property type="molecule type" value="Genomic_DNA"/>
</dbReference>
<evidence type="ECO:0000313" key="3">
    <source>
        <dbReference type="EMBL" id="KIC94979.1"/>
    </source>
</evidence>
<dbReference type="SUPFAM" id="SSF63829">
    <property type="entry name" value="Calcium-dependent phosphotriesterase"/>
    <property type="match status" value="1"/>
</dbReference>
<reference evidence="3 4" key="1">
    <citation type="submission" date="2014-11" db="EMBL/GenBank/DDBJ databases">
        <title>Genome sequence of Flavihumibacter solisilvae 3-3.</title>
        <authorList>
            <person name="Zhou G."/>
            <person name="Li M."/>
            <person name="Wang G."/>
        </authorList>
    </citation>
    <scope>NUCLEOTIDE SEQUENCE [LARGE SCALE GENOMIC DNA]</scope>
    <source>
        <strain evidence="3 4">3-3</strain>
    </source>
</reference>
<evidence type="ECO:0000313" key="4">
    <source>
        <dbReference type="Proteomes" id="UP000031408"/>
    </source>
</evidence>
<proteinExistence type="predicted"/>
<protein>
    <recommendedName>
        <fullName evidence="2">SMP-30/Gluconolactonase/LRE-like region domain-containing protein</fullName>
    </recommendedName>
</protein>
<comment type="caution">
    <text evidence="3">The sequence shown here is derived from an EMBL/GenBank/DDBJ whole genome shotgun (WGS) entry which is preliminary data.</text>
</comment>
<dbReference type="Gene3D" id="2.120.10.30">
    <property type="entry name" value="TolB, C-terminal domain"/>
    <property type="match status" value="1"/>
</dbReference>
<gene>
    <name evidence="3" type="ORF">OI18_08815</name>
</gene>
<dbReference type="PANTHER" id="PTHR47572">
    <property type="entry name" value="LIPOPROTEIN-RELATED"/>
    <property type="match status" value="1"/>
</dbReference>
<dbReference type="OrthoDB" id="241638at2"/>
<dbReference type="AlphaFoldDB" id="A0A0C1IWY3"/>
<accession>A0A0C1IWY3</accession>